<feature type="compositionally biased region" description="Low complexity" evidence="2">
    <location>
        <begin position="396"/>
        <end position="411"/>
    </location>
</feature>
<dbReference type="STRING" id="400727.A0A2T7NH04"/>
<evidence type="ECO:0000313" key="4">
    <source>
        <dbReference type="EMBL" id="PVD20436.1"/>
    </source>
</evidence>
<comment type="similarity">
    <text evidence="1">Belongs to the arrestin family.</text>
</comment>
<dbReference type="PANTHER" id="PTHR11188">
    <property type="entry name" value="ARRESTIN DOMAIN CONTAINING PROTEIN"/>
    <property type="match status" value="1"/>
</dbReference>
<dbReference type="InterPro" id="IPR014752">
    <property type="entry name" value="Arrestin-like_C"/>
</dbReference>
<dbReference type="Gene3D" id="2.60.40.640">
    <property type="match status" value="2"/>
</dbReference>
<accession>A0A2T7NH04</accession>
<dbReference type="SUPFAM" id="SSF81296">
    <property type="entry name" value="E set domains"/>
    <property type="match status" value="2"/>
</dbReference>
<dbReference type="Pfam" id="PF00339">
    <property type="entry name" value="Arrestin_N"/>
    <property type="match status" value="2"/>
</dbReference>
<evidence type="ECO:0000256" key="2">
    <source>
        <dbReference type="SAM" id="MobiDB-lite"/>
    </source>
</evidence>
<dbReference type="InterPro" id="IPR050357">
    <property type="entry name" value="Arrestin_domain-protein"/>
</dbReference>
<evidence type="ECO:0000313" key="5">
    <source>
        <dbReference type="Proteomes" id="UP000245119"/>
    </source>
</evidence>
<dbReference type="EMBL" id="PZQS01000012">
    <property type="protein sequence ID" value="PVD20436.1"/>
    <property type="molecule type" value="Genomic_DNA"/>
</dbReference>
<reference evidence="4 5" key="1">
    <citation type="submission" date="2018-04" db="EMBL/GenBank/DDBJ databases">
        <title>The genome of golden apple snail Pomacea canaliculata provides insight into stress tolerance and invasive adaptation.</title>
        <authorList>
            <person name="Liu C."/>
            <person name="Liu B."/>
            <person name="Ren Y."/>
            <person name="Zhang Y."/>
            <person name="Wang H."/>
            <person name="Li S."/>
            <person name="Jiang F."/>
            <person name="Yin L."/>
            <person name="Zhang G."/>
            <person name="Qian W."/>
            <person name="Fan W."/>
        </authorList>
    </citation>
    <scope>NUCLEOTIDE SEQUENCE [LARGE SCALE GENOMIC DNA]</scope>
    <source>
        <strain evidence="4">SZHN2017</strain>
        <tissue evidence="4">Muscle</tissue>
    </source>
</reference>
<gene>
    <name evidence="4" type="ORF">C0Q70_18591</name>
</gene>
<dbReference type="Proteomes" id="UP000245119">
    <property type="component" value="Linkage Group LG12"/>
</dbReference>
<organism evidence="4 5">
    <name type="scientific">Pomacea canaliculata</name>
    <name type="common">Golden apple snail</name>
    <dbReference type="NCBI Taxonomy" id="400727"/>
    <lineage>
        <taxon>Eukaryota</taxon>
        <taxon>Metazoa</taxon>
        <taxon>Spiralia</taxon>
        <taxon>Lophotrochozoa</taxon>
        <taxon>Mollusca</taxon>
        <taxon>Gastropoda</taxon>
        <taxon>Caenogastropoda</taxon>
        <taxon>Architaenioglossa</taxon>
        <taxon>Ampullarioidea</taxon>
        <taxon>Ampullariidae</taxon>
        <taxon>Pomacea</taxon>
    </lineage>
</organism>
<proteinExistence type="inferred from homology"/>
<dbReference type="InterPro" id="IPR011021">
    <property type="entry name" value="Arrestin-like_N"/>
</dbReference>
<sequence length="705" mass="77954">MGKIKSCAISLHGQKEVYREGELVSGVVVLDVLEPVTAKSIRIYCYGQSLTKWSREFTRDWNSNNIGSEKYFGHVVTLAANKGRCKLYVVMQEDIYVMDLIKRKNCNLPSSFEGEYGAVRWWLKVEVDKPFPFLNNTWYKAFTVLSKLNLNEAVYQAPMKQSKEKLISKNLGIGNAGSSVLQQRLTNLVEAKNNSTKDLGKISIILVQQTTFKANDEQKTTSIGLVPMETEVTVGKGQTITLDALQIKIPAVPPSTRKNTCHIICVTYMIKVTVQIPWGFNLDVGLPIAIGTIPRRKSTQAPQQSSAFELDARDTITYTRCEFGITPCTKSHENFVNFPYTPMCAYVPEGSLGLPTLPQAAAAAAAAPSTKPQKQQQAAKESKRDGQIHVSGGAMAPAHPLNPSLPLASPPTYEDVLKMDQEGQARTPQAASPMKASPVLPEPAMDPCAFLLMRFPDLLLADFRNLLQQEHDCLEEYNASVVAIAPQVITQHASSSRVWPERTAVAVLIFPAMTTAEEWFSSLASRNLTWLNNCDTVLSPGKWHYPTEDRLSFSLTILQRKDNIAEEEVKTYLKNNASPYAEFRKKCRGILPFSSSKDLKTLSGTWLTPGVDTLVLGAWPSLSSYFTYKEMSSSYASEHPSPYDNLAVIFVSENTAWFNAKAASAAQDVCNGASSHDDNSNDADAEKEEKAEDVLSESEKFRGVE</sequence>
<dbReference type="InterPro" id="IPR014756">
    <property type="entry name" value="Ig_E-set"/>
</dbReference>
<dbReference type="GO" id="GO:0015031">
    <property type="term" value="P:protein transport"/>
    <property type="evidence" value="ECO:0007669"/>
    <property type="project" value="TreeGrafter"/>
</dbReference>
<dbReference type="OrthoDB" id="2333384at2759"/>
<evidence type="ECO:0000259" key="3">
    <source>
        <dbReference type="SMART" id="SM01017"/>
    </source>
</evidence>
<evidence type="ECO:0000256" key="1">
    <source>
        <dbReference type="ARBA" id="ARBA00005298"/>
    </source>
</evidence>
<dbReference type="InterPro" id="IPR011022">
    <property type="entry name" value="Arrestin_C-like"/>
</dbReference>
<keyword evidence="5" id="KW-1185">Reference proteome</keyword>
<dbReference type="SMART" id="SM01017">
    <property type="entry name" value="Arrestin_C"/>
    <property type="match status" value="1"/>
</dbReference>
<protein>
    <recommendedName>
        <fullName evidence="3">Arrestin C-terminal-like domain-containing protein</fullName>
    </recommendedName>
</protein>
<dbReference type="AlphaFoldDB" id="A0A2T7NH04"/>
<feature type="region of interest" description="Disordered" evidence="2">
    <location>
        <begin position="669"/>
        <end position="705"/>
    </location>
</feature>
<name>A0A2T7NH04_POMCA</name>
<dbReference type="Pfam" id="PF02752">
    <property type="entry name" value="Arrestin_C"/>
    <property type="match status" value="1"/>
</dbReference>
<feature type="region of interest" description="Disordered" evidence="2">
    <location>
        <begin position="363"/>
        <end position="412"/>
    </location>
</feature>
<dbReference type="PANTHER" id="PTHR11188:SF17">
    <property type="entry name" value="FI21816P1"/>
    <property type="match status" value="1"/>
</dbReference>
<dbReference type="GO" id="GO:0005737">
    <property type="term" value="C:cytoplasm"/>
    <property type="evidence" value="ECO:0007669"/>
    <property type="project" value="TreeGrafter"/>
</dbReference>
<feature type="compositionally biased region" description="Low complexity" evidence="2">
    <location>
        <begin position="363"/>
        <end position="379"/>
    </location>
</feature>
<feature type="domain" description="Arrestin C-terminal-like" evidence="3">
    <location>
        <begin position="163"/>
        <end position="295"/>
    </location>
</feature>
<comment type="caution">
    <text evidence="4">The sequence shown here is derived from an EMBL/GenBank/DDBJ whole genome shotgun (WGS) entry which is preliminary data.</text>
</comment>
<feature type="compositionally biased region" description="Basic and acidic residues" evidence="2">
    <location>
        <begin position="687"/>
        <end position="705"/>
    </location>
</feature>